<protein>
    <submittedName>
        <fullName evidence="2">Uncharacterized protein</fullName>
    </submittedName>
</protein>
<name>A0ABU6ZTZ2_9FABA</name>
<feature type="compositionally biased region" description="Acidic residues" evidence="1">
    <location>
        <begin position="206"/>
        <end position="219"/>
    </location>
</feature>
<evidence type="ECO:0000313" key="3">
    <source>
        <dbReference type="Proteomes" id="UP001341840"/>
    </source>
</evidence>
<comment type="caution">
    <text evidence="2">The sequence shown here is derived from an EMBL/GenBank/DDBJ whole genome shotgun (WGS) entry which is preliminary data.</text>
</comment>
<proteinExistence type="predicted"/>
<accession>A0ABU6ZTZ2</accession>
<sequence>MSLSSINHQVFSKQVMEEAYSYDQGYTPWNPPPYQHHTPLDDAYQSNRYGDAYYGYEDRPPPYLPSQIGIEEAIQLLCLERKELLGNQRRINSQVTTLQLSVIRLMIESVNGKFNNSSITSQPLHSGDLPSQSLSNQWRSILTLSLCVNQEGREDTLLSQPLSNQWRSIPTLFLYVNQEGREDALLHEEDVESLDHKEVHECVEEVEEENEDQEAEDIDQEVKDKDKEPKGMDIVHSTSSEATPPKLPFELHFEWINPSNMNFIGPQHYILLETDDHLRALCGVLDTKEMDFLVLDESRFITCGKSYFKAYSGHLHKLHNNRAKVRALSMRKHLGPWQFQEKLVNSQNNGWTNRVWDPGESFMNRHFWGVIACIGAFRGLLDMNWDPLWPTKFKHWWGFNDDFKHKPP</sequence>
<gene>
    <name evidence="2" type="ORF">PIB30_093798</name>
</gene>
<dbReference type="Proteomes" id="UP001341840">
    <property type="component" value="Unassembled WGS sequence"/>
</dbReference>
<reference evidence="2 3" key="1">
    <citation type="journal article" date="2023" name="Plants (Basel)">
        <title>Bridging the Gap: Combining Genomics and Transcriptomics Approaches to Understand Stylosanthes scabra, an Orphan Legume from the Brazilian Caatinga.</title>
        <authorList>
            <person name="Ferreira-Neto J.R.C."/>
            <person name="da Silva M.D."/>
            <person name="Binneck E."/>
            <person name="de Melo N.F."/>
            <person name="da Silva R.H."/>
            <person name="de Melo A.L.T.M."/>
            <person name="Pandolfi V."/>
            <person name="Bustamante F.O."/>
            <person name="Brasileiro-Vidal A.C."/>
            <person name="Benko-Iseppon A.M."/>
        </authorList>
    </citation>
    <scope>NUCLEOTIDE SEQUENCE [LARGE SCALE GENOMIC DNA]</scope>
    <source>
        <tissue evidence="2">Leaves</tissue>
    </source>
</reference>
<feature type="region of interest" description="Disordered" evidence="1">
    <location>
        <begin position="206"/>
        <end position="242"/>
    </location>
</feature>
<evidence type="ECO:0000313" key="2">
    <source>
        <dbReference type="EMBL" id="MED6225449.1"/>
    </source>
</evidence>
<evidence type="ECO:0000256" key="1">
    <source>
        <dbReference type="SAM" id="MobiDB-lite"/>
    </source>
</evidence>
<keyword evidence="3" id="KW-1185">Reference proteome</keyword>
<dbReference type="EMBL" id="JASCZI010273887">
    <property type="protein sequence ID" value="MED6225449.1"/>
    <property type="molecule type" value="Genomic_DNA"/>
</dbReference>
<organism evidence="2 3">
    <name type="scientific">Stylosanthes scabra</name>
    <dbReference type="NCBI Taxonomy" id="79078"/>
    <lineage>
        <taxon>Eukaryota</taxon>
        <taxon>Viridiplantae</taxon>
        <taxon>Streptophyta</taxon>
        <taxon>Embryophyta</taxon>
        <taxon>Tracheophyta</taxon>
        <taxon>Spermatophyta</taxon>
        <taxon>Magnoliopsida</taxon>
        <taxon>eudicotyledons</taxon>
        <taxon>Gunneridae</taxon>
        <taxon>Pentapetalae</taxon>
        <taxon>rosids</taxon>
        <taxon>fabids</taxon>
        <taxon>Fabales</taxon>
        <taxon>Fabaceae</taxon>
        <taxon>Papilionoideae</taxon>
        <taxon>50 kb inversion clade</taxon>
        <taxon>dalbergioids sensu lato</taxon>
        <taxon>Dalbergieae</taxon>
        <taxon>Pterocarpus clade</taxon>
        <taxon>Stylosanthes</taxon>
    </lineage>
</organism>
<feature type="compositionally biased region" description="Basic and acidic residues" evidence="1">
    <location>
        <begin position="220"/>
        <end position="233"/>
    </location>
</feature>